<keyword evidence="7" id="KW-1185">Reference proteome</keyword>
<feature type="chain" id="PRO_5020410272" description="CBM1 domain-containing protein" evidence="4">
    <location>
        <begin position="23"/>
        <end position="154"/>
    </location>
</feature>
<feature type="compositionally biased region" description="Pro residues" evidence="3">
    <location>
        <begin position="94"/>
        <end position="105"/>
    </location>
</feature>
<reference evidence="6 7" key="1">
    <citation type="submission" date="2018-11" db="EMBL/GenBank/DDBJ databases">
        <title>Genome assembly of Steccherinum ochraceum LE-BIN_3174, the white-rot fungus of the Steccherinaceae family (The Residual Polyporoid clade, Polyporales, Basidiomycota).</title>
        <authorList>
            <person name="Fedorova T.V."/>
            <person name="Glazunova O.A."/>
            <person name="Landesman E.O."/>
            <person name="Moiseenko K.V."/>
            <person name="Psurtseva N.V."/>
            <person name="Savinova O.S."/>
            <person name="Shakhova N.V."/>
            <person name="Tyazhelova T.V."/>
            <person name="Vasina D.V."/>
        </authorList>
    </citation>
    <scope>NUCLEOTIDE SEQUENCE [LARGE SCALE GENOMIC DNA]</scope>
    <source>
        <strain evidence="6 7">LE-BIN_3174</strain>
    </source>
</reference>
<dbReference type="InterPro" id="IPR035971">
    <property type="entry name" value="CBD_sf"/>
</dbReference>
<dbReference type="PROSITE" id="PS51164">
    <property type="entry name" value="CBM1_2"/>
    <property type="match status" value="1"/>
</dbReference>
<feature type="domain" description="CBM1" evidence="5">
    <location>
        <begin position="118"/>
        <end position="154"/>
    </location>
</feature>
<evidence type="ECO:0000256" key="4">
    <source>
        <dbReference type="SAM" id="SignalP"/>
    </source>
</evidence>
<feature type="compositionally biased region" description="Pro residues" evidence="3">
    <location>
        <begin position="69"/>
        <end position="87"/>
    </location>
</feature>
<keyword evidence="2" id="KW-0378">Hydrolase</keyword>
<dbReference type="PROSITE" id="PS00562">
    <property type="entry name" value="CBM1_1"/>
    <property type="match status" value="1"/>
</dbReference>
<protein>
    <recommendedName>
        <fullName evidence="5">CBM1 domain-containing protein</fullName>
    </recommendedName>
</protein>
<comment type="caution">
    <text evidence="6">The sequence shown here is derived from an EMBL/GenBank/DDBJ whole genome shotgun (WGS) entry which is preliminary data.</text>
</comment>
<keyword evidence="1 4" id="KW-0732">Signal</keyword>
<dbReference type="EMBL" id="RWJN01000011">
    <property type="protein sequence ID" value="TCD71001.1"/>
    <property type="molecule type" value="Genomic_DNA"/>
</dbReference>
<dbReference type="SMART" id="SM00236">
    <property type="entry name" value="fCBD"/>
    <property type="match status" value="1"/>
</dbReference>
<dbReference type="AlphaFoldDB" id="A0A4R0RQG4"/>
<sequence>MRLSTATVSALAVFTLSPLVLGFESAPGIENQGGGVIAFDSLSPVTTSDPARTPDPTSDPPTTTSDPPTGVPPPGTGTPPTPVPPPTTTFDPPTGLPPPPPPPITSTPVTSVSAPTETTVWKYGMCGGLGYTGSTICIDGTTCTVLNQFFSQCL</sequence>
<gene>
    <name evidence="6" type="ORF">EIP91_000499</name>
</gene>
<evidence type="ECO:0000259" key="5">
    <source>
        <dbReference type="PROSITE" id="PS51164"/>
    </source>
</evidence>
<accession>A0A4R0RQG4</accession>
<organism evidence="6 7">
    <name type="scientific">Steccherinum ochraceum</name>
    <dbReference type="NCBI Taxonomy" id="92696"/>
    <lineage>
        <taxon>Eukaryota</taxon>
        <taxon>Fungi</taxon>
        <taxon>Dikarya</taxon>
        <taxon>Basidiomycota</taxon>
        <taxon>Agaricomycotina</taxon>
        <taxon>Agaricomycetes</taxon>
        <taxon>Polyporales</taxon>
        <taxon>Steccherinaceae</taxon>
        <taxon>Steccherinum</taxon>
    </lineage>
</organism>
<evidence type="ECO:0000313" key="7">
    <source>
        <dbReference type="Proteomes" id="UP000292702"/>
    </source>
</evidence>
<dbReference type="STRING" id="92696.A0A4R0RQG4"/>
<feature type="signal peptide" evidence="4">
    <location>
        <begin position="1"/>
        <end position="22"/>
    </location>
</feature>
<dbReference type="Proteomes" id="UP000292702">
    <property type="component" value="Unassembled WGS sequence"/>
</dbReference>
<dbReference type="OrthoDB" id="2119228at2759"/>
<evidence type="ECO:0000256" key="3">
    <source>
        <dbReference type="SAM" id="MobiDB-lite"/>
    </source>
</evidence>
<dbReference type="GO" id="GO:0005975">
    <property type="term" value="P:carbohydrate metabolic process"/>
    <property type="evidence" value="ECO:0007669"/>
    <property type="project" value="InterPro"/>
</dbReference>
<feature type="compositionally biased region" description="Low complexity" evidence="3">
    <location>
        <begin position="46"/>
        <end position="68"/>
    </location>
</feature>
<dbReference type="GO" id="GO:0016787">
    <property type="term" value="F:hydrolase activity"/>
    <property type="evidence" value="ECO:0007669"/>
    <property type="project" value="UniProtKB-KW"/>
</dbReference>
<proteinExistence type="predicted"/>
<dbReference type="GO" id="GO:0030248">
    <property type="term" value="F:cellulose binding"/>
    <property type="evidence" value="ECO:0007669"/>
    <property type="project" value="InterPro"/>
</dbReference>
<dbReference type="SUPFAM" id="SSF57180">
    <property type="entry name" value="Cellulose-binding domain"/>
    <property type="match status" value="1"/>
</dbReference>
<evidence type="ECO:0000313" key="6">
    <source>
        <dbReference type="EMBL" id="TCD71001.1"/>
    </source>
</evidence>
<evidence type="ECO:0000256" key="2">
    <source>
        <dbReference type="ARBA" id="ARBA00022801"/>
    </source>
</evidence>
<name>A0A4R0RQG4_9APHY</name>
<evidence type="ECO:0000256" key="1">
    <source>
        <dbReference type="ARBA" id="ARBA00022729"/>
    </source>
</evidence>
<dbReference type="GO" id="GO:0005576">
    <property type="term" value="C:extracellular region"/>
    <property type="evidence" value="ECO:0007669"/>
    <property type="project" value="InterPro"/>
</dbReference>
<dbReference type="InterPro" id="IPR000254">
    <property type="entry name" value="CBD"/>
</dbReference>
<feature type="region of interest" description="Disordered" evidence="3">
    <location>
        <begin position="40"/>
        <end position="112"/>
    </location>
</feature>
<dbReference type="Pfam" id="PF00734">
    <property type="entry name" value="CBM_1"/>
    <property type="match status" value="1"/>
</dbReference>